<evidence type="ECO:0000256" key="1">
    <source>
        <dbReference type="ARBA" id="ARBA00004123"/>
    </source>
</evidence>
<proteinExistence type="predicted"/>
<evidence type="ECO:0000313" key="4">
    <source>
        <dbReference type="Ensembl" id="ENSZALP00000010883.1"/>
    </source>
</evidence>
<dbReference type="AlphaFoldDB" id="A0A8D2MPI8"/>
<evidence type="ECO:0000256" key="2">
    <source>
        <dbReference type="ARBA" id="ARBA00023242"/>
    </source>
</evidence>
<evidence type="ECO:0008006" key="6">
    <source>
        <dbReference type="Google" id="ProtNLM"/>
    </source>
</evidence>
<name>A0A8D2MPI8_ZONAL</name>
<feature type="compositionally biased region" description="Basic and acidic residues" evidence="3">
    <location>
        <begin position="41"/>
        <end position="57"/>
    </location>
</feature>
<keyword evidence="2" id="KW-0539">Nucleus</keyword>
<keyword evidence="5" id="KW-1185">Reference proteome</keyword>
<reference evidence="4" key="2">
    <citation type="submission" date="2025-09" db="UniProtKB">
        <authorList>
            <consortium name="Ensembl"/>
        </authorList>
    </citation>
    <scope>IDENTIFICATION</scope>
</reference>
<feature type="compositionally biased region" description="Low complexity" evidence="3">
    <location>
        <begin position="61"/>
        <end position="70"/>
    </location>
</feature>
<dbReference type="GO" id="GO:0042800">
    <property type="term" value="F:histone H3K4 methyltransferase activity"/>
    <property type="evidence" value="ECO:0007669"/>
    <property type="project" value="TreeGrafter"/>
</dbReference>
<evidence type="ECO:0000313" key="5">
    <source>
        <dbReference type="Proteomes" id="UP000694413"/>
    </source>
</evidence>
<feature type="compositionally biased region" description="Basic and acidic residues" evidence="3">
    <location>
        <begin position="125"/>
        <end position="135"/>
    </location>
</feature>
<sequence length="152" mass="16529">MDPRSTAMLALGADSEGFAGKSPSVANVGTSVGTGEAELEGCSKEEEEGRRKSREGEGDAQQQQQQQQQQFSVKETNFSEGNLKLKIGLQAKRTKKPPKNLENYVCRPAIKTSIKQPRRAPKAGKMTEEKNEHCPAKQVSAVALGWLELGMV</sequence>
<dbReference type="PANTHER" id="PTHR46147:SF1">
    <property type="entry name" value="HISTONE-LYSINE N-METHYLTRANSFERASE ASH1L"/>
    <property type="match status" value="1"/>
</dbReference>
<organism evidence="4 5">
    <name type="scientific">Zonotrichia albicollis</name>
    <name type="common">White-throated sparrow</name>
    <name type="synonym">Fringilla albicollis</name>
    <dbReference type="NCBI Taxonomy" id="44394"/>
    <lineage>
        <taxon>Eukaryota</taxon>
        <taxon>Metazoa</taxon>
        <taxon>Chordata</taxon>
        <taxon>Craniata</taxon>
        <taxon>Vertebrata</taxon>
        <taxon>Euteleostomi</taxon>
        <taxon>Archelosauria</taxon>
        <taxon>Archosauria</taxon>
        <taxon>Dinosauria</taxon>
        <taxon>Saurischia</taxon>
        <taxon>Theropoda</taxon>
        <taxon>Coelurosauria</taxon>
        <taxon>Aves</taxon>
        <taxon>Neognathae</taxon>
        <taxon>Neoaves</taxon>
        <taxon>Telluraves</taxon>
        <taxon>Australaves</taxon>
        <taxon>Passeriformes</taxon>
        <taxon>Passerellidae</taxon>
        <taxon>Zonotrichia</taxon>
    </lineage>
</organism>
<accession>A0A8D2MPI8</accession>
<feature type="compositionally biased region" description="Polar residues" evidence="3">
    <location>
        <begin position="71"/>
        <end position="80"/>
    </location>
</feature>
<dbReference type="GO" id="GO:0006355">
    <property type="term" value="P:regulation of DNA-templated transcription"/>
    <property type="evidence" value="ECO:0007669"/>
    <property type="project" value="TreeGrafter"/>
</dbReference>
<reference evidence="4" key="1">
    <citation type="submission" date="2025-08" db="UniProtKB">
        <authorList>
            <consortium name="Ensembl"/>
        </authorList>
    </citation>
    <scope>IDENTIFICATION</scope>
</reference>
<feature type="region of interest" description="Disordered" evidence="3">
    <location>
        <begin position="13"/>
        <end position="135"/>
    </location>
</feature>
<dbReference type="PANTHER" id="PTHR46147">
    <property type="entry name" value="HISTONE-LYSINE N-METHYLTRANSFERASE ASH1"/>
    <property type="match status" value="1"/>
</dbReference>
<feature type="compositionally biased region" description="Polar residues" evidence="3">
    <location>
        <begin position="24"/>
        <end position="33"/>
    </location>
</feature>
<comment type="subcellular location">
    <subcellularLocation>
        <location evidence="1">Nucleus</location>
    </subcellularLocation>
</comment>
<evidence type="ECO:0000256" key="3">
    <source>
        <dbReference type="SAM" id="MobiDB-lite"/>
    </source>
</evidence>
<dbReference type="Proteomes" id="UP000694413">
    <property type="component" value="Unassembled WGS sequence"/>
</dbReference>
<protein>
    <recommendedName>
        <fullName evidence="6">ASH1 like histone lysine methyltransferase</fullName>
    </recommendedName>
</protein>
<dbReference type="Ensembl" id="ENSZALT00000015023.1">
    <property type="protein sequence ID" value="ENSZALP00000010883.1"/>
    <property type="gene ID" value="ENSZALG00000009174.1"/>
</dbReference>
<dbReference type="GO" id="GO:0005654">
    <property type="term" value="C:nucleoplasm"/>
    <property type="evidence" value="ECO:0007669"/>
    <property type="project" value="TreeGrafter"/>
</dbReference>